<keyword evidence="11" id="KW-1185">Reference proteome</keyword>
<evidence type="ECO:0000256" key="3">
    <source>
        <dbReference type="ARBA" id="ARBA00009336"/>
    </source>
</evidence>
<accession>A0A9Q0R6Y4</accession>
<dbReference type="EMBL" id="JAPDFW010000103">
    <property type="protein sequence ID" value="KAJ5069552.1"/>
    <property type="molecule type" value="Genomic_DNA"/>
</dbReference>
<reference evidence="10" key="1">
    <citation type="submission" date="2022-10" db="EMBL/GenBank/DDBJ databases">
        <title>Novel sulphate-reducing endosymbionts in the free-living metamonad Anaeramoeba.</title>
        <authorList>
            <person name="Jerlstrom-Hultqvist J."/>
            <person name="Cepicka I."/>
            <person name="Gallot-Lavallee L."/>
            <person name="Salas-Leiva D."/>
            <person name="Curtis B.A."/>
            <person name="Zahonova K."/>
            <person name="Pipaliya S."/>
            <person name="Dacks J."/>
            <person name="Roger A.J."/>
        </authorList>
    </citation>
    <scope>NUCLEOTIDE SEQUENCE</scope>
    <source>
        <strain evidence="10">BMAN</strain>
    </source>
</reference>
<feature type="chain" id="PRO_5040158948" description="Chitinase domain-containing protein 1" evidence="8">
    <location>
        <begin position="24"/>
        <end position="371"/>
    </location>
</feature>
<dbReference type="GO" id="GO:0070492">
    <property type="term" value="F:oligosaccharide binding"/>
    <property type="evidence" value="ECO:0007669"/>
    <property type="project" value="TreeGrafter"/>
</dbReference>
<dbReference type="GO" id="GO:0012505">
    <property type="term" value="C:endomembrane system"/>
    <property type="evidence" value="ECO:0007669"/>
    <property type="project" value="TreeGrafter"/>
</dbReference>
<keyword evidence="4" id="KW-0964">Secreted</keyword>
<dbReference type="Gene3D" id="3.10.50.10">
    <property type="match status" value="1"/>
</dbReference>
<dbReference type="InterPro" id="IPR011583">
    <property type="entry name" value="Chitinase_II/V-like_cat"/>
</dbReference>
<dbReference type="InterPro" id="IPR029070">
    <property type="entry name" value="Chitinase_insertion_sf"/>
</dbReference>
<comment type="caution">
    <text evidence="10">The sequence shown here is derived from an EMBL/GenBank/DDBJ whole genome shotgun (WGS) entry which is preliminary data.</text>
</comment>
<dbReference type="PROSITE" id="PS51910">
    <property type="entry name" value="GH18_2"/>
    <property type="match status" value="1"/>
</dbReference>
<comment type="similarity">
    <text evidence="3">Belongs to the glycosyl hydrolase 18 family.</text>
</comment>
<feature type="domain" description="GH18" evidence="9">
    <location>
        <begin position="73"/>
        <end position="371"/>
    </location>
</feature>
<evidence type="ECO:0000256" key="1">
    <source>
        <dbReference type="ARBA" id="ARBA00004371"/>
    </source>
</evidence>
<comment type="subcellular location">
    <subcellularLocation>
        <location evidence="1">Lysosome</location>
    </subcellularLocation>
    <subcellularLocation>
        <location evidence="2">Secreted</location>
    </subcellularLocation>
</comment>
<dbReference type="SMART" id="SM00636">
    <property type="entry name" value="Glyco_18"/>
    <property type="match status" value="1"/>
</dbReference>
<protein>
    <recommendedName>
        <fullName evidence="7">Chitinase domain-containing protein 1</fullName>
    </recommendedName>
</protein>
<dbReference type="Pfam" id="PF00704">
    <property type="entry name" value="Glyco_hydro_18"/>
    <property type="match status" value="1"/>
</dbReference>
<evidence type="ECO:0000313" key="11">
    <source>
        <dbReference type="Proteomes" id="UP001149090"/>
    </source>
</evidence>
<evidence type="ECO:0000259" key="9">
    <source>
        <dbReference type="PROSITE" id="PS51910"/>
    </source>
</evidence>
<dbReference type="GO" id="GO:0005975">
    <property type="term" value="P:carbohydrate metabolic process"/>
    <property type="evidence" value="ECO:0007669"/>
    <property type="project" value="InterPro"/>
</dbReference>
<dbReference type="PANTHER" id="PTHR46066:SF2">
    <property type="entry name" value="CHITINASE DOMAIN-CONTAINING PROTEIN 1"/>
    <property type="match status" value="1"/>
</dbReference>
<evidence type="ECO:0000256" key="8">
    <source>
        <dbReference type="SAM" id="SignalP"/>
    </source>
</evidence>
<evidence type="ECO:0000256" key="4">
    <source>
        <dbReference type="ARBA" id="ARBA00022525"/>
    </source>
</evidence>
<dbReference type="FunFam" id="3.10.50.10:FF:000002">
    <property type="entry name" value="Chitinase domain-containing protein 1"/>
    <property type="match status" value="1"/>
</dbReference>
<organism evidence="10 11">
    <name type="scientific">Anaeramoeba ignava</name>
    <name type="common">Anaerobic marine amoeba</name>
    <dbReference type="NCBI Taxonomy" id="1746090"/>
    <lineage>
        <taxon>Eukaryota</taxon>
        <taxon>Metamonada</taxon>
        <taxon>Anaeramoebidae</taxon>
        <taxon>Anaeramoeba</taxon>
    </lineage>
</organism>
<dbReference type="Proteomes" id="UP001149090">
    <property type="component" value="Unassembled WGS sequence"/>
</dbReference>
<dbReference type="AlphaFoldDB" id="A0A9Q0R6Y4"/>
<dbReference type="GO" id="GO:0005764">
    <property type="term" value="C:lysosome"/>
    <property type="evidence" value="ECO:0007669"/>
    <property type="project" value="UniProtKB-SubCell"/>
</dbReference>
<name>A0A9Q0R6Y4_ANAIG</name>
<keyword evidence="6" id="KW-0458">Lysosome</keyword>
<evidence type="ECO:0000256" key="2">
    <source>
        <dbReference type="ARBA" id="ARBA00004613"/>
    </source>
</evidence>
<dbReference type="OMA" id="YSINERI"/>
<dbReference type="OrthoDB" id="10254444at2759"/>
<dbReference type="SUPFAM" id="SSF51445">
    <property type="entry name" value="(Trans)glycosidases"/>
    <property type="match status" value="1"/>
</dbReference>
<dbReference type="PANTHER" id="PTHR46066">
    <property type="entry name" value="CHITINASE DOMAIN-CONTAINING PROTEIN 1 FAMILY MEMBER"/>
    <property type="match status" value="1"/>
</dbReference>
<dbReference type="GO" id="GO:0005576">
    <property type="term" value="C:extracellular region"/>
    <property type="evidence" value="ECO:0007669"/>
    <property type="project" value="UniProtKB-SubCell"/>
</dbReference>
<dbReference type="InterPro" id="IPR017853">
    <property type="entry name" value="GH"/>
</dbReference>
<gene>
    <name evidence="10" type="ORF">M0811_02122</name>
</gene>
<keyword evidence="5 8" id="KW-0732">Signal</keyword>
<dbReference type="GO" id="GO:0008061">
    <property type="term" value="F:chitin binding"/>
    <property type="evidence" value="ECO:0007669"/>
    <property type="project" value="InterPro"/>
</dbReference>
<sequence>MKFFSFVLFQIIIFSLLIIESEQRRQKKGFLKETSVKEDVEKKGLLTKNIKHSTITKNAFFYYEETFRKKFTGETLGYVTPWNSNGYTYSLRHAGKFNYISPVWYTLSQKNSGVFFEGKENVNQTWLKSIRKQTNTVILPRFLISITSRNVELTKIRNTIIDECLNQNFQGIVLEIPLVTGPQISNEIIDFVIKLAEDFHQRKMILFLAVQVYPNLQENHYSSLKRLSSVVDRFSFMTYDYSDSINFGPISPTSWIQNFLYLLNKLEIPNQKILLGINFYGTNVNIANSKLDHLIGKDYIKLLQEKTPSQINWDSKSEEHFFEYSDKNEKHIVYYPSLLSLQKRIEISQVFKTGISIWEIGQALPYFFDLF</sequence>
<evidence type="ECO:0000256" key="7">
    <source>
        <dbReference type="ARBA" id="ARBA00040976"/>
    </source>
</evidence>
<dbReference type="InterPro" id="IPR001223">
    <property type="entry name" value="Glyco_hydro18_cat"/>
</dbReference>
<proteinExistence type="inferred from homology"/>
<dbReference type="Gene3D" id="3.20.20.80">
    <property type="entry name" value="Glycosidases"/>
    <property type="match status" value="1"/>
</dbReference>
<evidence type="ECO:0000313" key="10">
    <source>
        <dbReference type="EMBL" id="KAJ5069552.1"/>
    </source>
</evidence>
<evidence type="ECO:0000256" key="5">
    <source>
        <dbReference type="ARBA" id="ARBA00022729"/>
    </source>
</evidence>
<evidence type="ECO:0000256" key="6">
    <source>
        <dbReference type="ARBA" id="ARBA00023228"/>
    </source>
</evidence>
<feature type="signal peptide" evidence="8">
    <location>
        <begin position="1"/>
        <end position="23"/>
    </location>
</feature>